<dbReference type="PROSITE" id="PS51365">
    <property type="entry name" value="RENAL_DIPEPTIDASE_2"/>
    <property type="match status" value="1"/>
</dbReference>
<dbReference type="PANTHER" id="PTHR10443">
    <property type="entry name" value="MICROSOMAL DIPEPTIDASE"/>
    <property type="match status" value="1"/>
</dbReference>
<gene>
    <name evidence="1" type="ORF">OPHB3_1585</name>
</gene>
<evidence type="ECO:0000313" key="1">
    <source>
        <dbReference type="EMBL" id="GAQ17660.1"/>
    </source>
</evidence>
<dbReference type="SUPFAM" id="SSF51556">
    <property type="entry name" value="Metallo-dependent hydrolases"/>
    <property type="match status" value="1"/>
</dbReference>
<name>A0A0U9HF87_9BACI</name>
<dbReference type="PANTHER" id="PTHR10443:SF12">
    <property type="entry name" value="DIPEPTIDASE"/>
    <property type="match status" value="1"/>
</dbReference>
<dbReference type="Pfam" id="PF01244">
    <property type="entry name" value="Peptidase_M19"/>
    <property type="match status" value="1"/>
</dbReference>
<dbReference type="InterPro" id="IPR008257">
    <property type="entry name" value="Pept_M19"/>
</dbReference>
<dbReference type="OrthoDB" id="9804920at2"/>
<reference evidence="2" key="1">
    <citation type="submission" date="2015-07" db="EMBL/GenBank/DDBJ databases">
        <title>Draft Genome Sequence of Oceanobacillus picturae Heshi-B3 that Was Isolated from Fermented Rice Bran with Aging Salted Mackerel, Which Was Named Heshiko as Traditional Fermented Seafood in Japan.</title>
        <authorList>
            <person name="Akuzawa S."/>
            <person name="Nakagawa J."/>
            <person name="Kanekatsu T."/>
            <person name="Kanesaki Y."/>
            <person name="Suzuki T."/>
        </authorList>
    </citation>
    <scope>NUCLEOTIDE SEQUENCE [LARGE SCALE GENOMIC DNA]</scope>
    <source>
        <strain evidence="2">Heshi-B3</strain>
    </source>
</reference>
<organism evidence="1 2">
    <name type="scientific">Oceanobacillus picturae</name>
    <dbReference type="NCBI Taxonomy" id="171693"/>
    <lineage>
        <taxon>Bacteria</taxon>
        <taxon>Bacillati</taxon>
        <taxon>Bacillota</taxon>
        <taxon>Bacilli</taxon>
        <taxon>Bacillales</taxon>
        <taxon>Bacillaceae</taxon>
        <taxon>Oceanobacillus</taxon>
    </lineage>
</organism>
<sequence>MNMKLFYIILSIVLVLPNSTTLLSNMKGGIGMMGSNTAEIIVDGHQDALYKSIDSETWLPTTDLGKNTDFEVDIPKLQKGGLNVPFLAAYTPGFYGNDARSISHTLAQISSLYWTAENNAEQLQIVSHAPDILATANRGKIAAVPTIEGAYSLNKENAIELTRQYQDLGIAVMGFTWNYSNALGEGADQIYDDQAKTASSGGLTELGAKVVKEMNSLGMAVDVSHMAESTFWDVMETTKAPVIATHSGVKALKDHQRNLTDEQLVALKENGGVIGIVFYPEFLTDSGGATISDVVDHIDHAVKIMGVDHVAIGSDFDGAELPNDIKDSSEIGKIKEALTERGYSEEEVSKIMGLNTLRVLNEIQGAADRVIRAQGLSIIPEVEMGENLNERTPTLTAELKVEEGTELDPESLKVIVDGIPNQATYDKKLASLSFTPKEPLKEKFHVVTFLGADKEGNEQRTTRIFRVE</sequence>
<evidence type="ECO:0000313" key="2">
    <source>
        <dbReference type="Proteomes" id="UP000052946"/>
    </source>
</evidence>
<dbReference type="AlphaFoldDB" id="A0A0U9HF87"/>
<proteinExistence type="predicted"/>
<accession>A0A0U9HF87</accession>
<reference evidence="1 2" key="2">
    <citation type="journal article" date="2016" name="Genome Announc.">
        <title>Draft Genome Sequence of Oceanobacillus picturae Heshi-B3, Isolated from Fermented Rice Bran in a Traditional Japanese Seafood Dish.</title>
        <authorList>
            <person name="Akuzawa S."/>
            <person name="Nagaoka J."/>
            <person name="Kanekatsu M."/>
            <person name="Kanesaki Y."/>
            <person name="Suzuki T."/>
        </authorList>
    </citation>
    <scope>NUCLEOTIDE SEQUENCE [LARGE SCALE GENOMIC DNA]</scope>
    <source>
        <strain evidence="1 2">Heshi-B3</strain>
    </source>
</reference>
<dbReference type="InterPro" id="IPR032466">
    <property type="entry name" value="Metal_Hydrolase"/>
</dbReference>
<dbReference type="Gene3D" id="3.20.20.140">
    <property type="entry name" value="Metal-dependent hydrolases"/>
    <property type="match status" value="1"/>
</dbReference>
<dbReference type="CDD" id="cd01301">
    <property type="entry name" value="rDP_like"/>
    <property type="match status" value="1"/>
</dbReference>
<dbReference type="Proteomes" id="UP000052946">
    <property type="component" value="Unassembled WGS sequence"/>
</dbReference>
<comment type="caution">
    <text evidence="1">The sequence shown here is derived from an EMBL/GenBank/DDBJ whole genome shotgun (WGS) entry which is preliminary data.</text>
</comment>
<dbReference type="GO" id="GO:0070573">
    <property type="term" value="F:metallodipeptidase activity"/>
    <property type="evidence" value="ECO:0007669"/>
    <property type="project" value="InterPro"/>
</dbReference>
<dbReference type="GO" id="GO:0006508">
    <property type="term" value="P:proteolysis"/>
    <property type="evidence" value="ECO:0007669"/>
    <property type="project" value="InterPro"/>
</dbReference>
<dbReference type="EMBL" id="BBXV01000019">
    <property type="protein sequence ID" value="GAQ17660.1"/>
    <property type="molecule type" value="Genomic_DNA"/>
</dbReference>
<protein>
    <submittedName>
        <fullName evidence="1">Membrane dipeptidase</fullName>
    </submittedName>
</protein>